<reference evidence="1" key="1">
    <citation type="submission" date="2018-11" db="EMBL/GenBank/DDBJ databases">
        <authorList>
            <consortium name="Pathogen Informatics"/>
        </authorList>
    </citation>
    <scope>NUCLEOTIDE SEQUENCE</scope>
</reference>
<dbReference type="AlphaFoldDB" id="A0A448X7Z8"/>
<name>A0A448X7Z8_9PLAT</name>
<comment type="caution">
    <text evidence="1">The sequence shown here is derived from an EMBL/GenBank/DDBJ whole genome shotgun (WGS) entry which is preliminary data.</text>
</comment>
<organism evidence="1 2">
    <name type="scientific">Protopolystoma xenopodis</name>
    <dbReference type="NCBI Taxonomy" id="117903"/>
    <lineage>
        <taxon>Eukaryota</taxon>
        <taxon>Metazoa</taxon>
        <taxon>Spiralia</taxon>
        <taxon>Lophotrochozoa</taxon>
        <taxon>Platyhelminthes</taxon>
        <taxon>Monogenea</taxon>
        <taxon>Polyopisthocotylea</taxon>
        <taxon>Polystomatidea</taxon>
        <taxon>Polystomatidae</taxon>
        <taxon>Protopolystoma</taxon>
    </lineage>
</organism>
<evidence type="ECO:0000313" key="2">
    <source>
        <dbReference type="Proteomes" id="UP000784294"/>
    </source>
</evidence>
<sequence length="72" mass="8763">MSTRELMSWRYQQLSQQRASRRGWKVPYLVHFVVWPPCGEMNYSVPRCSRKKHRVCAFRHRQHVRPSPHMLA</sequence>
<protein>
    <submittedName>
        <fullName evidence="1">Uncharacterized protein</fullName>
    </submittedName>
</protein>
<dbReference type="EMBL" id="CAAALY010112430">
    <property type="protein sequence ID" value="VEL30453.1"/>
    <property type="molecule type" value="Genomic_DNA"/>
</dbReference>
<accession>A0A448X7Z8</accession>
<evidence type="ECO:0000313" key="1">
    <source>
        <dbReference type="EMBL" id="VEL30453.1"/>
    </source>
</evidence>
<proteinExistence type="predicted"/>
<dbReference type="Proteomes" id="UP000784294">
    <property type="component" value="Unassembled WGS sequence"/>
</dbReference>
<keyword evidence="2" id="KW-1185">Reference proteome</keyword>
<gene>
    <name evidence="1" type="ORF">PXEA_LOCUS23893</name>
</gene>